<evidence type="ECO:0000256" key="1">
    <source>
        <dbReference type="SAM" id="SignalP"/>
    </source>
</evidence>
<feature type="signal peptide" evidence="1">
    <location>
        <begin position="1"/>
        <end position="18"/>
    </location>
</feature>
<keyword evidence="1" id="KW-0732">Signal</keyword>
<protein>
    <submittedName>
        <fullName evidence="2">Uncharacterized protein</fullName>
    </submittedName>
</protein>
<dbReference type="AlphaFoldDB" id="A0A9J6CJB5"/>
<feature type="chain" id="PRO_5039950614" evidence="1">
    <location>
        <begin position="19"/>
        <end position="105"/>
    </location>
</feature>
<evidence type="ECO:0000313" key="2">
    <source>
        <dbReference type="EMBL" id="KAG5681662.1"/>
    </source>
</evidence>
<dbReference type="Proteomes" id="UP001107558">
    <property type="component" value="Chromosome 1"/>
</dbReference>
<name>A0A9J6CJB5_POLVA</name>
<keyword evidence="3" id="KW-1185">Reference proteome</keyword>
<proteinExistence type="predicted"/>
<comment type="caution">
    <text evidence="2">The sequence shown here is derived from an EMBL/GenBank/DDBJ whole genome shotgun (WGS) entry which is preliminary data.</text>
</comment>
<sequence>MKVFILLVLTIFTLTSSAQFLTSYHARERSQEREVDLEKAEKAIFDRTAEYKGYRYTDKGISKYFEGYYKLNRRSNEKVDFCLVKSLNNVFITVWRGKCPKGLKM</sequence>
<reference evidence="2" key="1">
    <citation type="submission" date="2021-03" db="EMBL/GenBank/DDBJ databases">
        <title>Chromosome level genome of the anhydrobiotic midge Polypedilum vanderplanki.</title>
        <authorList>
            <person name="Yoshida Y."/>
            <person name="Kikawada T."/>
            <person name="Gusev O."/>
        </authorList>
    </citation>
    <scope>NUCLEOTIDE SEQUENCE</scope>
    <source>
        <strain evidence="2">NIAS01</strain>
        <tissue evidence="2">Whole body or cell culture</tissue>
    </source>
</reference>
<organism evidence="2 3">
    <name type="scientific">Polypedilum vanderplanki</name>
    <name type="common">Sleeping chironomid midge</name>
    <dbReference type="NCBI Taxonomy" id="319348"/>
    <lineage>
        <taxon>Eukaryota</taxon>
        <taxon>Metazoa</taxon>
        <taxon>Ecdysozoa</taxon>
        <taxon>Arthropoda</taxon>
        <taxon>Hexapoda</taxon>
        <taxon>Insecta</taxon>
        <taxon>Pterygota</taxon>
        <taxon>Neoptera</taxon>
        <taxon>Endopterygota</taxon>
        <taxon>Diptera</taxon>
        <taxon>Nematocera</taxon>
        <taxon>Chironomoidea</taxon>
        <taxon>Chironomidae</taxon>
        <taxon>Chironominae</taxon>
        <taxon>Polypedilum</taxon>
        <taxon>Polypedilum</taxon>
    </lineage>
</organism>
<evidence type="ECO:0000313" key="3">
    <source>
        <dbReference type="Proteomes" id="UP001107558"/>
    </source>
</evidence>
<gene>
    <name evidence="2" type="ORF">PVAND_011076</name>
</gene>
<dbReference type="EMBL" id="JADBJN010000001">
    <property type="protein sequence ID" value="KAG5681662.1"/>
    <property type="molecule type" value="Genomic_DNA"/>
</dbReference>
<accession>A0A9J6CJB5</accession>